<feature type="compositionally biased region" description="Low complexity" evidence="1">
    <location>
        <begin position="109"/>
        <end position="151"/>
    </location>
</feature>
<keyword evidence="4" id="KW-1185">Reference proteome</keyword>
<accession>A0A439DKC4</accession>
<feature type="region of interest" description="Disordered" evidence="1">
    <location>
        <begin position="187"/>
        <end position="211"/>
    </location>
</feature>
<gene>
    <name evidence="3" type="ORF">EKO27_g218</name>
</gene>
<evidence type="ECO:0000313" key="4">
    <source>
        <dbReference type="Proteomes" id="UP000286045"/>
    </source>
</evidence>
<evidence type="ECO:0000256" key="2">
    <source>
        <dbReference type="SAM" id="Phobius"/>
    </source>
</evidence>
<reference evidence="3 4" key="1">
    <citation type="submission" date="2018-12" db="EMBL/GenBank/DDBJ databases">
        <title>Draft genome sequence of Xylaria grammica IHI A82.</title>
        <authorList>
            <person name="Buettner E."/>
            <person name="Kellner H."/>
        </authorList>
    </citation>
    <scope>NUCLEOTIDE SEQUENCE [LARGE SCALE GENOMIC DNA]</scope>
    <source>
        <strain evidence="3 4">IHI A82</strain>
    </source>
</reference>
<name>A0A439DKC4_9PEZI</name>
<organism evidence="3 4">
    <name type="scientific">Xylaria grammica</name>
    <dbReference type="NCBI Taxonomy" id="363999"/>
    <lineage>
        <taxon>Eukaryota</taxon>
        <taxon>Fungi</taxon>
        <taxon>Dikarya</taxon>
        <taxon>Ascomycota</taxon>
        <taxon>Pezizomycotina</taxon>
        <taxon>Sordariomycetes</taxon>
        <taxon>Xylariomycetidae</taxon>
        <taxon>Xylariales</taxon>
        <taxon>Xylariaceae</taxon>
        <taxon>Xylaria</taxon>
    </lineage>
</organism>
<evidence type="ECO:0000313" key="3">
    <source>
        <dbReference type="EMBL" id="RWA14868.1"/>
    </source>
</evidence>
<sequence length="247" mass="26062">MIQTAGRGPEISAPQSRRLYVPMDTRAHAISLMRGAMQAKPCGPVAQVMSNFWCDGGFWSCVNDHTNGVNRTYTVTDTDTFGNTITTQAVGDGGVNAHSVRVAFHLSDLLTPTSDPSPPTTITSIPSAASPRPLTSSFPTSTSEPTSPAPSAEGIPPGAWAGIGVGVTAGAIVLLSGVVWLLRRKFGKRQQSPGQQDNTGFSREPGTNNAQEIDSVMRAAELNGYPGLYELEAKANDPAWANRRPVA</sequence>
<dbReference type="EMBL" id="RYZI01000002">
    <property type="protein sequence ID" value="RWA14868.1"/>
    <property type="molecule type" value="Genomic_DNA"/>
</dbReference>
<feature type="compositionally biased region" description="Polar residues" evidence="1">
    <location>
        <begin position="189"/>
        <end position="211"/>
    </location>
</feature>
<dbReference type="AlphaFoldDB" id="A0A439DKC4"/>
<comment type="caution">
    <text evidence="3">The sequence shown here is derived from an EMBL/GenBank/DDBJ whole genome shotgun (WGS) entry which is preliminary data.</text>
</comment>
<feature type="region of interest" description="Disordered" evidence="1">
    <location>
        <begin position="109"/>
        <end position="154"/>
    </location>
</feature>
<dbReference type="STRING" id="363999.A0A439DKC4"/>
<feature type="transmembrane region" description="Helical" evidence="2">
    <location>
        <begin position="159"/>
        <end position="182"/>
    </location>
</feature>
<proteinExistence type="predicted"/>
<keyword evidence="2" id="KW-0472">Membrane</keyword>
<dbReference type="Proteomes" id="UP000286045">
    <property type="component" value="Unassembled WGS sequence"/>
</dbReference>
<evidence type="ECO:0000256" key="1">
    <source>
        <dbReference type="SAM" id="MobiDB-lite"/>
    </source>
</evidence>
<keyword evidence="2" id="KW-1133">Transmembrane helix</keyword>
<protein>
    <submittedName>
        <fullName evidence="3">Uncharacterized protein</fullName>
    </submittedName>
</protein>
<keyword evidence="2" id="KW-0812">Transmembrane</keyword>